<keyword evidence="4" id="KW-1185">Reference proteome</keyword>
<accession>A0A9P0NBS5</accession>
<gene>
    <name evidence="3" type="ORF">APHIGO_LOCUS513</name>
</gene>
<protein>
    <recommendedName>
        <fullName evidence="2">Pre-C2HC domain-containing protein</fullName>
    </recommendedName>
</protein>
<feature type="region of interest" description="Disordered" evidence="1">
    <location>
        <begin position="297"/>
        <end position="320"/>
    </location>
</feature>
<dbReference type="SMART" id="SM00596">
    <property type="entry name" value="PRE_C2HC"/>
    <property type="match status" value="1"/>
</dbReference>
<reference evidence="3" key="1">
    <citation type="submission" date="2022-02" db="EMBL/GenBank/DDBJ databases">
        <authorList>
            <person name="King R."/>
        </authorList>
    </citation>
    <scope>NUCLEOTIDE SEQUENCE</scope>
</reference>
<evidence type="ECO:0000313" key="3">
    <source>
        <dbReference type="EMBL" id="CAH1708672.1"/>
    </source>
</evidence>
<organism evidence="3 4">
    <name type="scientific">Aphis gossypii</name>
    <name type="common">Cotton aphid</name>
    <dbReference type="NCBI Taxonomy" id="80765"/>
    <lineage>
        <taxon>Eukaryota</taxon>
        <taxon>Metazoa</taxon>
        <taxon>Ecdysozoa</taxon>
        <taxon>Arthropoda</taxon>
        <taxon>Hexapoda</taxon>
        <taxon>Insecta</taxon>
        <taxon>Pterygota</taxon>
        <taxon>Neoptera</taxon>
        <taxon>Paraneoptera</taxon>
        <taxon>Hemiptera</taxon>
        <taxon>Sternorrhyncha</taxon>
        <taxon>Aphidomorpha</taxon>
        <taxon>Aphidoidea</taxon>
        <taxon>Aphididae</taxon>
        <taxon>Aphidini</taxon>
        <taxon>Aphis</taxon>
        <taxon>Aphis</taxon>
    </lineage>
</organism>
<dbReference type="EMBL" id="OU899034">
    <property type="protein sequence ID" value="CAH1708672.1"/>
    <property type="molecule type" value="Genomic_DNA"/>
</dbReference>
<dbReference type="InterPro" id="IPR006579">
    <property type="entry name" value="Pre_C2HC_dom"/>
</dbReference>
<dbReference type="Proteomes" id="UP001154329">
    <property type="component" value="Chromosome 1"/>
</dbReference>
<evidence type="ECO:0000256" key="1">
    <source>
        <dbReference type="SAM" id="MobiDB-lite"/>
    </source>
</evidence>
<feature type="domain" description="Pre-C2HC" evidence="2">
    <location>
        <begin position="161"/>
        <end position="229"/>
    </location>
</feature>
<reference evidence="3" key="2">
    <citation type="submission" date="2022-10" db="EMBL/GenBank/DDBJ databases">
        <authorList>
            <consortium name="ENA_rothamsted_submissions"/>
            <consortium name="culmorum"/>
            <person name="King R."/>
        </authorList>
    </citation>
    <scope>NUCLEOTIDE SEQUENCE</scope>
</reference>
<dbReference type="PANTHER" id="PTHR33273">
    <property type="entry name" value="DOMAIN-CONTAINING PROTEIN, PUTATIVE-RELATED"/>
    <property type="match status" value="1"/>
</dbReference>
<dbReference type="Pfam" id="PF07530">
    <property type="entry name" value="PRE_C2HC"/>
    <property type="match status" value="1"/>
</dbReference>
<feature type="region of interest" description="Disordered" evidence="1">
    <location>
        <begin position="38"/>
        <end position="71"/>
    </location>
</feature>
<dbReference type="AlphaFoldDB" id="A0A9P0NBS5"/>
<feature type="compositionally biased region" description="Low complexity" evidence="1">
    <location>
        <begin position="9"/>
        <end position="23"/>
    </location>
</feature>
<dbReference type="PANTHER" id="PTHR33273:SF2">
    <property type="entry name" value="ENDONUCLEASE_EXONUCLEASE_PHOSPHATASE DOMAIN-CONTAINING PROTEIN"/>
    <property type="match status" value="1"/>
</dbReference>
<sequence>MPASKSSKRNLSSSSSNDGVNKNKIFVSPNRFASLSEDAVPHPEVFSPPPVTVSPQAEDTSSHTYLEPPPTTKPHIPPFCVSDGYDFSTLKNSLLKVLDPSSIYFKNTLKYLIIHPRSISAYNAISEYLSNNKQIKFHSYLPKPLRPYSVFIRHLHPSTSVEDIVANITDKGHEVIQVTNILHRINKRALPLFRVDLKLADNNSDIFDIDSLCHTKIKIERPKKKLSPPQCKDCQAYFHTSNYCHHSPRCVKCGDNHPSATCTKPPSTPAKCALCAGPHTASYKGCPVFKNIIQSRKKSKSAINRKLPTPTNPTPSSKNRLVCPNSIHNNRSYANVTANTPPEDSYSMSINKFIEEFKTIINPLIILLTSVLNRLQPVTVSVP</sequence>
<feature type="compositionally biased region" description="Polar residues" evidence="1">
    <location>
        <begin position="53"/>
        <end position="64"/>
    </location>
</feature>
<proteinExistence type="predicted"/>
<name>A0A9P0NBS5_APHGO</name>
<evidence type="ECO:0000259" key="2">
    <source>
        <dbReference type="SMART" id="SM00596"/>
    </source>
</evidence>
<evidence type="ECO:0000313" key="4">
    <source>
        <dbReference type="Proteomes" id="UP001154329"/>
    </source>
</evidence>
<feature type="region of interest" description="Disordered" evidence="1">
    <location>
        <begin position="1"/>
        <end position="23"/>
    </location>
</feature>